<dbReference type="Pfam" id="PF01094">
    <property type="entry name" value="ANF_receptor"/>
    <property type="match status" value="1"/>
</dbReference>
<proteinExistence type="predicted"/>
<evidence type="ECO:0000259" key="5">
    <source>
        <dbReference type="Pfam" id="PF01094"/>
    </source>
</evidence>
<evidence type="ECO:0000313" key="6">
    <source>
        <dbReference type="EMBL" id="EDW50921.1"/>
    </source>
</evidence>
<dbReference type="OMA" id="CEDEIPW"/>
<dbReference type="InterPro" id="IPR001828">
    <property type="entry name" value="ANF_lig-bd_rcpt"/>
</dbReference>
<keyword evidence="7" id="KW-1185">Reference proteome</keyword>
<evidence type="ECO:0000256" key="3">
    <source>
        <dbReference type="ARBA" id="ARBA00022989"/>
    </source>
</evidence>
<name>B4IIY0_DROSE</name>
<keyword evidence="2" id="KW-0812">Transmembrane</keyword>
<dbReference type="HOGENOM" id="CLU_1820591_0_0_1"/>
<dbReference type="SUPFAM" id="SSF53822">
    <property type="entry name" value="Periplasmic binding protein-like I"/>
    <property type="match status" value="1"/>
</dbReference>
<dbReference type="EMBL" id="CH480845">
    <property type="protein sequence ID" value="EDW50921.1"/>
    <property type="molecule type" value="Genomic_DNA"/>
</dbReference>
<evidence type="ECO:0000256" key="2">
    <source>
        <dbReference type="ARBA" id="ARBA00022692"/>
    </source>
</evidence>
<dbReference type="GO" id="GO:0016020">
    <property type="term" value="C:membrane"/>
    <property type="evidence" value="ECO:0007669"/>
    <property type="project" value="UniProtKB-SubCell"/>
</dbReference>
<protein>
    <submittedName>
        <fullName evidence="6">GM26806</fullName>
    </submittedName>
</protein>
<accession>B4IIY0</accession>
<keyword evidence="4" id="KW-0472">Membrane</keyword>
<dbReference type="Gene3D" id="3.40.50.2300">
    <property type="match status" value="2"/>
</dbReference>
<evidence type="ECO:0000256" key="4">
    <source>
        <dbReference type="ARBA" id="ARBA00023136"/>
    </source>
</evidence>
<dbReference type="PhylomeDB" id="B4IIY0"/>
<feature type="domain" description="Receptor ligand binding region" evidence="5">
    <location>
        <begin position="3"/>
        <end position="133"/>
    </location>
</feature>
<sequence>ILQQQMNEYKYHYLFTSFDLETYDLEDFKYNFVNITSFRLVDTADVGVKQILKDIGLYSHHIFKKPYLNLHFTKSTVLESEPALMFDSVYVFAIGLQTLEQSHSLTLSNISCEEENSWDGGLSLINYLNAVSSTTKQEITFY</sequence>
<keyword evidence="3" id="KW-1133">Transmembrane helix</keyword>
<dbReference type="InterPro" id="IPR028082">
    <property type="entry name" value="Peripla_BP_I"/>
</dbReference>
<dbReference type="Proteomes" id="UP000001292">
    <property type="component" value="Unassembled WGS sequence"/>
</dbReference>
<reference evidence="6 7" key="1">
    <citation type="journal article" date="2007" name="Nature">
        <title>Evolution of genes and genomes on the Drosophila phylogeny.</title>
        <authorList>
            <consortium name="Drosophila 12 Genomes Consortium"/>
            <person name="Clark A.G."/>
            <person name="Eisen M.B."/>
            <person name="Smith D.R."/>
            <person name="Bergman C.M."/>
            <person name="Oliver B."/>
            <person name="Markow T.A."/>
            <person name="Kaufman T.C."/>
            <person name="Kellis M."/>
            <person name="Gelbart W."/>
            <person name="Iyer V.N."/>
            <person name="Pollard D.A."/>
            <person name="Sackton T.B."/>
            <person name="Larracuente A.M."/>
            <person name="Singh N.D."/>
            <person name="Abad J.P."/>
            <person name="Abt D.N."/>
            <person name="Adryan B."/>
            <person name="Aguade M."/>
            <person name="Akashi H."/>
            <person name="Anderson W.W."/>
            <person name="Aquadro C.F."/>
            <person name="Ardell D.H."/>
            <person name="Arguello R."/>
            <person name="Artieri C.G."/>
            <person name="Barbash D.A."/>
            <person name="Barker D."/>
            <person name="Barsanti P."/>
            <person name="Batterham P."/>
            <person name="Batzoglou S."/>
            <person name="Begun D."/>
            <person name="Bhutkar A."/>
            <person name="Blanco E."/>
            <person name="Bosak S.A."/>
            <person name="Bradley R.K."/>
            <person name="Brand A.D."/>
            <person name="Brent M.R."/>
            <person name="Brooks A.N."/>
            <person name="Brown R.H."/>
            <person name="Butlin R.K."/>
            <person name="Caggese C."/>
            <person name="Calvi B.R."/>
            <person name="Bernardo de Carvalho A."/>
            <person name="Caspi A."/>
            <person name="Castrezana S."/>
            <person name="Celniker S.E."/>
            <person name="Chang J.L."/>
            <person name="Chapple C."/>
            <person name="Chatterji S."/>
            <person name="Chinwalla A."/>
            <person name="Civetta A."/>
            <person name="Clifton S.W."/>
            <person name="Comeron J.M."/>
            <person name="Costello J.C."/>
            <person name="Coyne J.A."/>
            <person name="Daub J."/>
            <person name="David R.G."/>
            <person name="Delcher A.L."/>
            <person name="Delehaunty K."/>
            <person name="Do C.B."/>
            <person name="Ebling H."/>
            <person name="Edwards K."/>
            <person name="Eickbush T."/>
            <person name="Evans J.D."/>
            <person name="Filipski A."/>
            <person name="Findeiss S."/>
            <person name="Freyhult E."/>
            <person name="Fulton L."/>
            <person name="Fulton R."/>
            <person name="Garcia A.C."/>
            <person name="Gardiner A."/>
            <person name="Garfield D.A."/>
            <person name="Garvin B.E."/>
            <person name="Gibson G."/>
            <person name="Gilbert D."/>
            <person name="Gnerre S."/>
            <person name="Godfrey J."/>
            <person name="Good R."/>
            <person name="Gotea V."/>
            <person name="Gravely B."/>
            <person name="Greenberg A.J."/>
            <person name="Griffiths-Jones S."/>
            <person name="Gross S."/>
            <person name="Guigo R."/>
            <person name="Gustafson E.A."/>
            <person name="Haerty W."/>
            <person name="Hahn M.W."/>
            <person name="Halligan D.L."/>
            <person name="Halpern A.L."/>
            <person name="Halter G.M."/>
            <person name="Han M.V."/>
            <person name="Heger A."/>
            <person name="Hillier L."/>
            <person name="Hinrichs A.S."/>
            <person name="Holmes I."/>
            <person name="Hoskins R.A."/>
            <person name="Hubisz M.J."/>
            <person name="Hultmark D."/>
            <person name="Huntley M.A."/>
            <person name="Jaffe D.B."/>
            <person name="Jagadeeshan S."/>
            <person name="Jeck W.R."/>
            <person name="Johnson J."/>
            <person name="Jones C.D."/>
            <person name="Jordan W.C."/>
            <person name="Karpen G.H."/>
            <person name="Kataoka E."/>
            <person name="Keightley P.D."/>
            <person name="Kheradpour P."/>
            <person name="Kirkness E.F."/>
            <person name="Koerich L.B."/>
            <person name="Kristiansen K."/>
            <person name="Kudrna D."/>
            <person name="Kulathinal R.J."/>
            <person name="Kumar S."/>
            <person name="Kwok R."/>
            <person name="Lander E."/>
            <person name="Langley C.H."/>
            <person name="Lapoint R."/>
            <person name="Lazzaro B.P."/>
            <person name="Lee S.J."/>
            <person name="Levesque L."/>
            <person name="Li R."/>
            <person name="Lin C.F."/>
            <person name="Lin M.F."/>
            <person name="Lindblad-Toh K."/>
            <person name="Llopart A."/>
            <person name="Long M."/>
            <person name="Low L."/>
            <person name="Lozovsky E."/>
            <person name="Lu J."/>
            <person name="Luo M."/>
            <person name="Machado C.A."/>
            <person name="Makalowski W."/>
            <person name="Marzo M."/>
            <person name="Matsuda M."/>
            <person name="Matzkin L."/>
            <person name="McAllister B."/>
            <person name="McBride C.S."/>
            <person name="McKernan B."/>
            <person name="McKernan K."/>
            <person name="Mendez-Lago M."/>
            <person name="Minx P."/>
            <person name="Mollenhauer M.U."/>
            <person name="Montooth K."/>
            <person name="Mount S.M."/>
            <person name="Mu X."/>
            <person name="Myers E."/>
            <person name="Negre B."/>
            <person name="Newfeld S."/>
            <person name="Nielsen R."/>
            <person name="Noor M.A."/>
            <person name="O'Grady P."/>
            <person name="Pachter L."/>
            <person name="Papaceit M."/>
            <person name="Parisi M.J."/>
            <person name="Parisi M."/>
            <person name="Parts L."/>
            <person name="Pedersen J.S."/>
            <person name="Pesole G."/>
            <person name="Phillippy A.M."/>
            <person name="Ponting C.P."/>
            <person name="Pop M."/>
            <person name="Porcelli D."/>
            <person name="Powell J.R."/>
            <person name="Prohaska S."/>
            <person name="Pruitt K."/>
            <person name="Puig M."/>
            <person name="Quesneville H."/>
            <person name="Ram K.R."/>
            <person name="Rand D."/>
            <person name="Rasmussen M.D."/>
            <person name="Reed L.K."/>
            <person name="Reenan R."/>
            <person name="Reily A."/>
            <person name="Remington K.A."/>
            <person name="Rieger T.T."/>
            <person name="Ritchie M.G."/>
            <person name="Robin C."/>
            <person name="Rogers Y.H."/>
            <person name="Rohde C."/>
            <person name="Rozas J."/>
            <person name="Rubenfield M.J."/>
            <person name="Ruiz A."/>
            <person name="Russo S."/>
            <person name="Salzberg S.L."/>
            <person name="Sanchez-Gracia A."/>
            <person name="Saranga D.J."/>
            <person name="Sato H."/>
            <person name="Schaeffer S.W."/>
            <person name="Schatz M.C."/>
            <person name="Schlenke T."/>
            <person name="Schwartz R."/>
            <person name="Segarra C."/>
            <person name="Singh R.S."/>
            <person name="Sirot L."/>
            <person name="Sirota M."/>
            <person name="Sisneros N.B."/>
            <person name="Smith C.D."/>
            <person name="Smith T.F."/>
            <person name="Spieth J."/>
            <person name="Stage D.E."/>
            <person name="Stark A."/>
            <person name="Stephan W."/>
            <person name="Strausberg R.L."/>
            <person name="Strempel S."/>
            <person name="Sturgill D."/>
            <person name="Sutton G."/>
            <person name="Sutton G.G."/>
            <person name="Tao W."/>
            <person name="Teichmann S."/>
            <person name="Tobari Y.N."/>
            <person name="Tomimura Y."/>
            <person name="Tsolas J.M."/>
            <person name="Valente V.L."/>
            <person name="Venter E."/>
            <person name="Venter J.C."/>
            <person name="Vicario S."/>
            <person name="Vieira F.G."/>
            <person name="Vilella A.J."/>
            <person name="Villasante A."/>
            <person name="Walenz B."/>
            <person name="Wang J."/>
            <person name="Wasserman M."/>
            <person name="Watts T."/>
            <person name="Wilson D."/>
            <person name="Wilson R.K."/>
            <person name="Wing R.A."/>
            <person name="Wolfner M.F."/>
            <person name="Wong A."/>
            <person name="Wong G.K."/>
            <person name="Wu C.I."/>
            <person name="Wu G."/>
            <person name="Yamamoto D."/>
            <person name="Yang H.P."/>
            <person name="Yang S.P."/>
            <person name="Yorke J.A."/>
            <person name="Yoshida K."/>
            <person name="Zdobnov E."/>
            <person name="Zhang P."/>
            <person name="Zhang Y."/>
            <person name="Zimin A.V."/>
            <person name="Baldwin J."/>
            <person name="Abdouelleil A."/>
            <person name="Abdulkadir J."/>
            <person name="Abebe A."/>
            <person name="Abera B."/>
            <person name="Abreu J."/>
            <person name="Acer S.C."/>
            <person name="Aftuck L."/>
            <person name="Alexander A."/>
            <person name="An P."/>
            <person name="Anderson E."/>
            <person name="Anderson S."/>
            <person name="Arachi H."/>
            <person name="Azer M."/>
            <person name="Bachantsang P."/>
            <person name="Barry A."/>
            <person name="Bayul T."/>
            <person name="Berlin A."/>
            <person name="Bessette D."/>
            <person name="Bloom T."/>
            <person name="Blye J."/>
            <person name="Boguslavskiy L."/>
            <person name="Bonnet C."/>
            <person name="Boukhgalter B."/>
            <person name="Bourzgui I."/>
            <person name="Brown A."/>
            <person name="Cahill P."/>
            <person name="Channer S."/>
            <person name="Cheshatsang Y."/>
            <person name="Chuda L."/>
            <person name="Citroen M."/>
            <person name="Collymore A."/>
            <person name="Cooke P."/>
            <person name="Costello M."/>
            <person name="D'Aco K."/>
            <person name="Daza R."/>
            <person name="De Haan G."/>
            <person name="DeGray S."/>
            <person name="DeMaso C."/>
            <person name="Dhargay N."/>
            <person name="Dooley K."/>
            <person name="Dooley E."/>
            <person name="Doricent M."/>
            <person name="Dorje P."/>
            <person name="Dorjee K."/>
            <person name="Dupes A."/>
            <person name="Elong R."/>
            <person name="Falk J."/>
            <person name="Farina A."/>
            <person name="Faro S."/>
            <person name="Ferguson D."/>
            <person name="Fisher S."/>
            <person name="Foley C.D."/>
            <person name="Franke A."/>
            <person name="Friedrich D."/>
            <person name="Gadbois L."/>
            <person name="Gearin G."/>
            <person name="Gearin C.R."/>
            <person name="Giannoukos G."/>
            <person name="Goode T."/>
            <person name="Graham J."/>
            <person name="Grandbois E."/>
            <person name="Grewal S."/>
            <person name="Gyaltsen K."/>
            <person name="Hafez N."/>
            <person name="Hagos B."/>
            <person name="Hall J."/>
            <person name="Henson C."/>
            <person name="Hollinger A."/>
            <person name="Honan T."/>
            <person name="Huard M.D."/>
            <person name="Hughes L."/>
            <person name="Hurhula B."/>
            <person name="Husby M.E."/>
            <person name="Kamat A."/>
            <person name="Kanga B."/>
            <person name="Kashin S."/>
            <person name="Khazanovich D."/>
            <person name="Kisner P."/>
            <person name="Lance K."/>
            <person name="Lara M."/>
            <person name="Lee W."/>
            <person name="Lennon N."/>
            <person name="Letendre F."/>
            <person name="LeVine R."/>
            <person name="Lipovsky A."/>
            <person name="Liu X."/>
            <person name="Liu J."/>
            <person name="Liu S."/>
            <person name="Lokyitsang T."/>
            <person name="Lokyitsang Y."/>
            <person name="Lubonja R."/>
            <person name="Lui A."/>
            <person name="MacDonald P."/>
            <person name="Magnisalis V."/>
            <person name="Maru K."/>
            <person name="Matthews C."/>
            <person name="McCusker W."/>
            <person name="McDonough S."/>
            <person name="Mehta T."/>
            <person name="Meldrim J."/>
            <person name="Meneus L."/>
            <person name="Mihai O."/>
            <person name="Mihalev A."/>
            <person name="Mihova T."/>
            <person name="Mittelman R."/>
            <person name="Mlenga V."/>
            <person name="Montmayeur A."/>
            <person name="Mulrain L."/>
            <person name="Navidi A."/>
            <person name="Naylor J."/>
            <person name="Negash T."/>
            <person name="Nguyen T."/>
            <person name="Nguyen N."/>
            <person name="Nicol R."/>
            <person name="Norbu C."/>
            <person name="Norbu N."/>
            <person name="Novod N."/>
            <person name="O'Neill B."/>
            <person name="Osman S."/>
            <person name="Markiewicz E."/>
            <person name="Oyono O.L."/>
            <person name="Patti C."/>
            <person name="Phunkhang P."/>
            <person name="Pierre F."/>
            <person name="Priest M."/>
            <person name="Raghuraman S."/>
            <person name="Rege F."/>
            <person name="Reyes R."/>
            <person name="Rise C."/>
            <person name="Rogov P."/>
            <person name="Ross K."/>
            <person name="Ryan E."/>
            <person name="Settipalli S."/>
            <person name="Shea T."/>
            <person name="Sherpa N."/>
            <person name="Shi L."/>
            <person name="Shih D."/>
            <person name="Sparrow T."/>
            <person name="Spaulding J."/>
            <person name="Stalker J."/>
            <person name="Stange-Thomann N."/>
            <person name="Stavropoulos S."/>
            <person name="Stone C."/>
            <person name="Strader C."/>
            <person name="Tesfaye S."/>
            <person name="Thomson T."/>
            <person name="Thoulutsang Y."/>
            <person name="Thoulutsang D."/>
            <person name="Topham K."/>
            <person name="Topping I."/>
            <person name="Tsamla T."/>
            <person name="Vassiliev H."/>
            <person name="Vo A."/>
            <person name="Wangchuk T."/>
            <person name="Wangdi T."/>
            <person name="Weiand M."/>
            <person name="Wilkinson J."/>
            <person name="Wilson A."/>
            <person name="Yadav S."/>
            <person name="Young G."/>
            <person name="Yu Q."/>
            <person name="Zembek L."/>
            <person name="Zhong D."/>
            <person name="Zimmer A."/>
            <person name="Zwirko Z."/>
            <person name="Jaffe D.B."/>
            <person name="Alvarez P."/>
            <person name="Brockman W."/>
            <person name="Butler J."/>
            <person name="Chin C."/>
            <person name="Gnerre S."/>
            <person name="Grabherr M."/>
            <person name="Kleber M."/>
            <person name="Mauceli E."/>
            <person name="MacCallum I."/>
        </authorList>
    </citation>
    <scope>NUCLEOTIDE SEQUENCE [LARGE SCALE GENOMIC DNA]</scope>
    <source>
        <strain evidence="7">Rob3c / Tucson 14021-0248.25</strain>
    </source>
</reference>
<comment type="subcellular location">
    <subcellularLocation>
        <location evidence="1">Membrane</location>
    </subcellularLocation>
</comment>
<dbReference type="KEGG" id="dse:6619475"/>
<evidence type="ECO:0000313" key="7">
    <source>
        <dbReference type="Proteomes" id="UP000001292"/>
    </source>
</evidence>
<dbReference type="AlphaFoldDB" id="B4IIY0"/>
<evidence type="ECO:0000256" key="1">
    <source>
        <dbReference type="ARBA" id="ARBA00004370"/>
    </source>
</evidence>
<feature type="non-terminal residue" evidence="6">
    <location>
        <position position="1"/>
    </location>
</feature>
<gene>
    <name evidence="6" type="primary">Dsec\GM26806</name>
    <name evidence="6" type="ORF">Dsec_GM26806</name>
</gene>
<organism evidence="7">
    <name type="scientific">Drosophila sechellia</name>
    <name type="common">Fruit fly</name>
    <dbReference type="NCBI Taxonomy" id="7238"/>
    <lineage>
        <taxon>Eukaryota</taxon>
        <taxon>Metazoa</taxon>
        <taxon>Ecdysozoa</taxon>
        <taxon>Arthropoda</taxon>
        <taxon>Hexapoda</taxon>
        <taxon>Insecta</taxon>
        <taxon>Pterygota</taxon>
        <taxon>Neoptera</taxon>
        <taxon>Endopterygota</taxon>
        <taxon>Diptera</taxon>
        <taxon>Brachycera</taxon>
        <taxon>Muscomorpha</taxon>
        <taxon>Ephydroidea</taxon>
        <taxon>Drosophilidae</taxon>
        <taxon>Drosophila</taxon>
        <taxon>Sophophora</taxon>
    </lineage>
</organism>